<name>A0A4Z0Y3P5_9PEZI</name>
<dbReference type="STRING" id="37992.A0A4Z0Y3P5"/>
<dbReference type="Proteomes" id="UP000297716">
    <property type="component" value="Unassembled WGS sequence"/>
</dbReference>
<reference evidence="3 4" key="1">
    <citation type="submission" date="2019-03" db="EMBL/GenBank/DDBJ databases">
        <title>Draft genome sequence of Xylaria hypoxylon DSM 108379, a ubiquitous saprotrophic-parasitic fungi on hardwood.</title>
        <authorList>
            <person name="Buettner E."/>
            <person name="Leonhardt S."/>
            <person name="Gebauer A.M."/>
            <person name="Liers C."/>
            <person name="Hofrichter M."/>
            <person name="Kellner H."/>
        </authorList>
    </citation>
    <scope>NUCLEOTIDE SEQUENCE [LARGE SCALE GENOMIC DNA]</scope>
    <source>
        <strain evidence="3 4">DSM 108379</strain>
    </source>
</reference>
<keyword evidence="2" id="KW-0812">Transmembrane</keyword>
<feature type="region of interest" description="Disordered" evidence="1">
    <location>
        <begin position="330"/>
        <end position="368"/>
    </location>
</feature>
<gene>
    <name evidence="3" type="ORF">E0Z10_g10393</name>
</gene>
<dbReference type="OrthoDB" id="4768927at2759"/>
<keyword evidence="2" id="KW-1133">Transmembrane helix</keyword>
<feature type="region of interest" description="Disordered" evidence="1">
    <location>
        <begin position="895"/>
        <end position="919"/>
    </location>
</feature>
<evidence type="ECO:0000256" key="1">
    <source>
        <dbReference type="SAM" id="MobiDB-lite"/>
    </source>
</evidence>
<dbReference type="EMBL" id="SKBN01000401">
    <property type="protein sequence ID" value="TGJ78364.1"/>
    <property type="molecule type" value="Genomic_DNA"/>
</dbReference>
<feature type="transmembrane region" description="Helical" evidence="2">
    <location>
        <begin position="35"/>
        <end position="58"/>
    </location>
</feature>
<evidence type="ECO:0000313" key="3">
    <source>
        <dbReference type="EMBL" id="TGJ78364.1"/>
    </source>
</evidence>
<keyword evidence="4" id="KW-1185">Reference proteome</keyword>
<sequence>MQSSTAFVLFVFTVIAIVVKIKSEMTTLRLAVKAIITWLMIQMVYVAGAGVFAMGMLLCSVFGNDSRRCQPSVDLLLFFGTAVVSKHMESLPRPHEFMFDAHILSLATLYFVAGDKFRASLLGVWLPYFYMDSDRCKCGLYTSLVVIVSMFPYLRRAYQVVWPPTSVMLYDSMRMTFSKLCIYTIKAIESVTPPPLTLSHPPPPSPSPPPMLSLFAIITTANIAPVEELKAAMVDSSTQTESHTKANSSTQWEEDWAIKPSYSPKKTTRYIVTGNGIFSAPPDLPPMKRVEPSRIRKQRLRDLSRTKFPAPPLSPRAWPVKSVMFTPISASASPAPAPAPESPASPSLSAVDPTPLSPSPAPVLTAQSAPISTPASPIVAAEPALSFSTGSSSPSLVTHSLSGALSSASLPGVPCLGSVPVHSLPAVTALPSPSSVPVLFQASPVHVTSSIPVLVPTPAILSSLLPSPPILPTIAFQPAPVCEFEPESNPEPDSLSFSPVLPPTLNMGVNMLVGSCSDAPIVAPADPMEVDRESVSVVLPVDDTDDIDMGEAIREEVQPEFDLSQCLDNNDIESDVGSDFENAFTEEDVISNELASTNDGPPLEFNSLAVDQEMDNSLYTAAGPQVPDFPASSVDEQMHDAASAVAAPPAVENSCDDMMVDENNRMDENCSVFDSSASGPGLVGASALAAVFTAVPASPAVPSTFVSAVPASRSVAMTSPVMSPAPTIPFTPVRPVLKPVPTSNRLPPRPPNANPPVAFNMTPSPSAPKLNPRFIMSDVPKRLECNILALQPGYRPARKTNVEPRTKAVYVEEFEDNDGYRQKVLWYTRGSPSLNEEALLQLEQRMNEAAEEASKDWPSRKAGIEEQTRLDFAAKKARDKEKLVAKHNAQLAAYERCQGKKKKKKNTGPSVFIQRKKRP</sequence>
<organism evidence="3 4">
    <name type="scientific">Xylaria hypoxylon</name>
    <dbReference type="NCBI Taxonomy" id="37992"/>
    <lineage>
        <taxon>Eukaryota</taxon>
        <taxon>Fungi</taxon>
        <taxon>Dikarya</taxon>
        <taxon>Ascomycota</taxon>
        <taxon>Pezizomycotina</taxon>
        <taxon>Sordariomycetes</taxon>
        <taxon>Xylariomycetidae</taxon>
        <taxon>Xylariales</taxon>
        <taxon>Xylariaceae</taxon>
        <taxon>Xylaria</taxon>
    </lineage>
</organism>
<feature type="transmembrane region" description="Helical" evidence="2">
    <location>
        <begin position="6"/>
        <end position="23"/>
    </location>
</feature>
<evidence type="ECO:0000256" key="2">
    <source>
        <dbReference type="SAM" id="Phobius"/>
    </source>
</evidence>
<protein>
    <submittedName>
        <fullName evidence="3">Uncharacterized protein</fullName>
    </submittedName>
</protein>
<dbReference type="AlphaFoldDB" id="A0A4Z0Y3P5"/>
<comment type="caution">
    <text evidence="3">The sequence shown here is derived from an EMBL/GenBank/DDBJ whole genome shotgun (WGS) entry which is preliminary data.</text>
</comment>
<accession>A0A4Z0Y3P5</accession>
<keyword evidence="2" id="KW-0472">Membrane</keyword>
<proteinExistence type="predicted"/>
<evidence type="ECO:0000313" key="4">
    <source>
        <dbReference type="Proteomes" id="UP000297716"/>
    </source>
</evidence>